<dbReference type="InterPro" id="IPR039422">
    <property type="entry name" value="MarR/SlyA-like"/>
</dbReference>
<proteinExistence type="predicted"/>
<dbReference type="InterPro" id="IPR000835">
    <property type="entry name" value="HTH_MarR-typ"/>
</dbReference>
<gene>
    <name evidence="2" type="ORF">JQM67_01440</name>
</gene>
<accession>A0ABS9CJF7</accession>
<dbReference type="EMBL" id="JAFBIT010000001">
    <property type="protein sequence ID" value="MCF2651275.1"/>
    <property type="molecule type" value="Genomic_DNA"/>
</dbReference>
<dbReference type="Pfam" id="PF12802">
    <property type="entry name" value="MarR_2"/>
    <property type="match status" value="1"/>
</dbReference>
<dbReference type="PANTHER" id="PTHR33164:SF89">
    <property type="entry name" value="MARR FAMILY REGULATORY PROTEIN"/>
    <property type="match status" value="1"/>
</dbReference>
<feature type="domain" description="HTH marR-type" evidence="1">
    <location>
        <begin position="14"/>
        <end position="146"/>
    </location>
</feature>
<dbReference type="PROSITE" id="PS50995">
    <property type="entry name" value="HTH_MARR_2"/>
    <property type="match status" value="1"/>
</dbReference>
<dbReference type="Gene3D" id="1.10.10.10">
    <property type="entry name" value="Winged helix-like DNA-binding domain superfamily/Winged helix DNA-binding domain"/>
    <property type="match status" value="1"/>
</dbReference>
<keyword evidence="3" id="KW-1185">Reference proteome</keyword>
<evidence type="ECO:0000313" key="3">
    <source>
        <dbReference type="Proteomes" id="UP001299220"/>
    </source>
</evidence>
<reference evidence="2 3" key="1">
    <citation type="submission" date="2020-12" db="EMBL/GenBank/DDBJ databases">
        <title>Whole genome sequences of gut porcine anaerobes.</title>
        <authorList>
            <person name="Kubasova T."/>
            <person name="Jahodarova E."/>
            <person name="Rychlik I."/>
        </authorList>
    </citation>
    <scope>NUCLEOTIDE SEQUENCE [LARGE SCALE GENOMIC DNA]</scope>
    <source>
        <strain evidence="2 3">An867</strain>
    </source>
</reference>
<dbReference type="SMART" id="SM00347">
    <property type="entry name" value="HTH_MARR"/>
    <property type="match status" value="1"/>
</dbReference>
<dbReference type="InterPro" id="IPR036388">
    <property type="entry name" value="WH-like_DNA-bd_sf"/>
</dbReference>
<evidence type="ECO:0000313" key="2">
    <source>
        <dbReference type="EMBL" id="MCF2651275.1"/>
    </source>
</evidence>
<name>A0ABS9CJF7_9FIRM</name>
<evidence type="ECO:0000259" key="1">
    <source>
        <dbReference type="PROSITE" id="PS50995"/>
    </source>
</evidence>
<organism evidence="2 3">
    <name type="scientific">Anaeromassilibacillus senegalensis</name>
    <dbReference type="NCBI Taxonomy" id="1673717"/>
    <lineage>
        <taxon>Bacteria</taxon>
        <taxon>Bacillati</taxon>
        <taxon>Bacillota</taxon>
        <taxon>Clostridia</taxon>
        <taxon>Eubacteriales</taxon>
        <taxon>Acutalibacteraceae</taxon>
        <taxon>Anaeromassilibacillus</taxon>
    </lineage>
</organism>
<dbReference type="InterPro" id="IPR036390">
    <property type="entry name" value="WH_DNA-bd_sf"/>
</dbReference>
<sequence length="171" mass="19544">MDQSWISMPYYMMDAAFPAHIDRIYRVMRAHFKDTAARAGLTTSQLELLLVIATTDLNTAGAIAKRIGVSRSLLSKTVDELVRGDFLETVPDERDRRVVHLHLKPRAEEIAAQCRAVRSDFYRKICTGIDEEELKVSMRVMQQMWDNVNVMACRMGADMRCDTKKEKGDSE</sequence>
<dbReference type="PANTHER" id="PTHR33164">
    <property type="entry name" value="TRANSCRIPTIONAL REGULATOR, MARR FAMILY"/>
    <property type="match status" value="1"/>
</dbReference>
<dbReference type="RefSeq" id="WP_235322210.1">
    <property type="nucleotide sequence ID" value="NZ_JAFBIT010000001.1"/>
</dbReference>
<protein>
    <submittedName>
        <fullName evidence="2">Winged helix-turn-helix transcriptional regulator</fullName>
    </submittedName>
</protein>
<comment type="caution">
    <text evidence="2">The sequence shown here is derived from an EMBL/GenBank/DDBJ whole genome shotgun (WGS) entry which is preliminary data.</text>
</comment>
<dbReference type="SUPFAM" id="SSF46785">
    <property type="entry name" value="Winged helix' DNA-binding domain"/>
    <property type="match status" value="1"/>
</dbReference>
<dbReference type="Proteomes" id="UP001299220">
    <property type="component" value="Unassembled WGS sequence"/>
</dbReference>